<dbReference type="AlphaFoldDB" id="A0A9D4V236"/>
<dbReference type="Gene3D" id="3.30.559.10">
    <property type="entry name" value="Chloramphenicol acetyltransferase-like domain"/>
    <property type="match status" value="2"/>
</dbReference>
<comment type="caution">
    <text evidence="2">The sequence shown here is derived from an EMBL/GenBank/DDBJ whole genome shotgun (WGS) entry which is preliminary data.</text>
</comment>
<comment type="similarity">
    <text evidence="1">Belongs to the plant acyltransferase family.</text>
</comment>
<dbReference type="InterPro" id="IPR050317">
    <property type="entry name" value="Plant_Fungal_Acyltransferase"/>
</dbReference>
<dbReference type="PANTHER" id="PTHR31642">
    <property type="entry name" value="TRICHOTHECENE 3-O-ACETYLTRANSFERASE"/>
    <property type="match status" value="1"/>
</dbReference>
<protein>
    <submittedName>
        <fullName evidence="2">Uncharacterized protein</fullName>
    </submittedName>
</protein>
<proteinExistence type="inferred from homology"/>
<dbReference type="PANTHER" id="PTHR31642:SF323">
    <property type="entry name" value="BAHD FAMILY ACYLTRANSFERASE, CLADE V"/>
    <property type="match status" value="1"/>
</dbReference>
<dbReference type="InterPro" id="IPR023213">
    <property type="entry name" value="CAT-like_dom_sf"/>
</dbReference>
<dbReference type="GO" id="GO:0016747">
    <property type="term" value="F:acyltransferase activity, transferring groups other than amino-acyl groups"/>
    <property type="evidence" value="ECO:0007669"/>
    <property type="project" value="TreeGrafter"/>
</dbReference>
<dbReference type="Pfam" id="PF02458">
    <property type="entry name" value="Transferase"/>
    <property type="match status" value="1"/>
</dbReference>
<dbReference type="EMBL" id="JABFUD020000007">
    <property type="protein sequence ID" value="KAI5077991.1"/>
    <property type="molecule type" value="Genomic_DNA"/>
</dbReference>
<keyword evidence="3" id="KW-1185">Reference proteome</keyword>
<sequence>MTNIFSQRSLSLSREPVKLINLTTQPQPSVTSTTTPIATLHLSTLDLLFDNYISVLLFYERPRPRGLRPALPTAAPTDLAEPVRRLQQALQELLVHFPCAAGLVVYNEADRRLEVRYPISPLKGTHSCITSNGHGRRISTPIAQDDDASDSESPAYGVHFHVAHVNESLADLGDVSLPQPALDVLYPSKPIPQLDSKGHPLLPRFVMAFQITTFTCGGFTLGHTCSHVYADGHTGAGFLQNLCSLARGAGLANCLQSIPSRKAVISAREPPTPTMHHTSIKSRKCCIEPRESERQLRYGTATRFKFTMDSLEALRASATMPGKSKACSRNQALVALLWIAFARVSLKVHELPGSHDLNFWVPMNMRTRGLSMGYMGNALCELNVPATLQELCENSLPYVVDKVEKAMASLDVGEGLQSMVDYIEIQLRDGLTPSLEGFGMPSLVALPFYDTDCGWGPPMYVG</sequence>
<organism evidence="2 3">
    <name type="scientific">Adiantum capillus-veneris</name>
    <name type="common">Maidenhair fern</name>
    <dbReference type="NCBI Taxonomy" id="13818"/>
    <lineage>
        <taxon>Eukaryota</taxon>
        <taxon>Viridiplantae</taxon>
        <taxon>Streptophyta</taxon>
        <taxon>Embryophyta</taxon>
        <taxon>Tracheophyta</taxon>
        <taxon>Polypodiopsida</taxon>
        <taxon>Polypodiidae</taxon>
        <taxon>Polypodiales</taxon>
        <taxon>Pteridineae</taxon>
        <taxon>Pteridaceae</taxon>
        <taxon>Vittarioideae</taxon>
        <taxon>Adiantum</taxon>
    </lineage>
</organism>
<dbReference type="OrthoDB" id="671439at2759"/>
<name>A0A9D4V236_ADICA</name>
<dbReference type="Proteomes" id="UP000886520">
    <property type="component" value="Chromosome 7"/>
</dbReference>
<reference evidence="2" key="1">
    <citation type="submission" date="2021-01" db="EMBL/GenBank/DDBJ databases">
        <title>Adiantum capillus-veneris genome.</title>
        <authorList>
            <person name="Fang Y."/>
            <person name="Liao Q."/>
        </authorList>
    </citation>
    <scope>NUCLEOTIDE SEQUENCE</scope>
    <source>
        <strain evidence="2">H3</strain>
        <tissue evidence="2">Leaf</tissue>
    </source>
</reference>
<evidence type="ECO:0000313" key="2">
    <source>
        <dbReference type="EMBL" id="KAI5077991.1"/>
    </source>
</evidence>
<gene>
    <name evidence="2" type="ORF">GOP47_0007815</name>
</gene>
<evidence type="ECO:0000256" key="1">
    <source>
        <dbReference type="ARBA" id="ARBA00009861"/>
    </source>
</evidence>
<evidence type="ECO:0000313" key="3">
    <source>
        <dbReference type="Proteomes" id="UP000886520"/>
    </source>
</evidence>
<accession>A0A9D4V236</accession>